<keyword evidence="3 5" id="KW-1133">Transmembrane helix</keyword>
<protein>
    <recommendedName>
        <fullName evidence="6">Inositolphosphotransferase Aur1/Ipt1 domain-containing protein</fullName>
    </recommendedName>
</protein>
<reference evidence="7" key="1">
    <citation type="submission" date="2020-02" db="EMBL/GenBank/DDBJ databases">
        <authorList>
            <person name="Meier V. D."/>
        </authorList>
    </citation>
    <scope>NUCLEOTIDE SEQUENCE</scope>
    <source>
        <strain evidence="7">AVDCRST_MAG43</strain>
    </source>
</reference>
<feature type="transmembrane region" description="Helical" evidence="5">
    <location>
        <begin position="62"/>
        <end position="85"/>
    </location>
</feature>
<name>A0A6J4UMI8_9BACT</name>
<evidence type="ECO:0000256" key="4">
    <source>
        <dbReference type="ARBA" id="ARBA00023136"/>
    </source>
</evidence>
<feature type="domain" description="Inositolphosphotransferase Aur1/Ipt1" evidence="6">
    <location>
        <begin position="159"/>
        <end position="355"/>
    </location>
</feature>
<keyword evidence="4 5" id="KW-0472">Membrane</keyword>
<evidence type="ECO:0000256" key="3">
    <source>
        <dbReference type="ARBA" id="ARBA00022989"/>
    </source>
</evidence>
<feature type="transmembrane region" description="Helical" evidence="5">
    <location>
        <begin position="338"/>
        <end position="363"/>
    </location>
</feature>
<comment type="subcellular location">
    <subcellularLocation>
        <location evidence="1">Membrane</location>
        <topology evidence="1">Multi-pass membrane protein</topology>
    </subcellularLocation>
</comment>
<gene>
    <name evidence="7" type="ORF">AVDCRST_MAG43-1160</name>
</gene>
<feature type="transmembrane region" description="Helical" evidence="5">
    <location>
        <begin position="312"/>
        <end position="331"/>
    </location>
</feature>
<feature type="transmembrane region" description="Helical" evidence="5">
    <location>
        <begin position="91"/>
        <end position="109"/>
    </location>
</feature>
<feature type="transmembrane region" description="Helical" evidence="5">
    <location>
        <begin position="116"/>
        <end position="134"/>
    </location>
</feature>
<feature type="transmembrane region" description="Helical" evidence="5">
    <location>
        <begin position="220"/>
        <end position="241"/>
    </location>
</feature>
<evidence type="ECO:0000256" key="1">
    <source>
        <dbReference type="ARBA" id="ARBA00004141"/>
    </source>
</evidence>
<evidence type="ECO:0000313" key="7">
    <source>
        <dbReference type="EMBL" id="CAA9552191.1"/>
    </source>
</evidence>
<sequence>MAILDLSILHSEDGRDSSARSPVPSGAQLARRFSADFPAASTESHAGSDIGRSARDQRTFRYLVFGMFILYIALAIGIYLWRGVFFTPDRWAVFLLVGAVILGRVGPFLRDWIPFVLLVFGYEFLRGIAAQLVVGDILPRGGRIGEMERSDFPSVRLENLIAFDRSLLFGYEPVSTLQDWLYVRGTVHWYDYFAVIVYTMHFILPCMFAFLLWIGRKERFWLFTLTFCFMTYGAFAFFLLYPAAPPWLADAWGVLPDIHWPQGQVTESIGRGGIQTLDTYAIWQNASPHPVAAMPSLHAGFPWLVMLFAIRYFRWWGLLFIPYNVALWYSVIYTSNHWVVDILAGMAWATISFAIVDIVWLAISVDQFVNVPAPVLRTAIVINRSVFRPLVRLLAPVWHAPGHARRWARQKLSPDH</sequence>
<dbReference type="InterPro" id="IPR026841">
    <property type="entry name" value="Aur1/Ipt1"/>
</dbReference>
<organism evidence="7">
    <name type="scientific">uncultured Thermomicrobiales bacterium</name>
    <dbReference type="NCBI Taxonomy" id="1645740"/>
    <lineage>
        <taxon>Bacteria</taxon>
        <taxon>Pseudomonadati</taxon>
        <taxon>Thermomicrobiota</taxon>
        <taxon>Thermomicrobia</taxon>
        <taxon>Thermomicrobiales</taxon>
        <taxon>environmental samples</taxon>
    </lineage>
</organism>
<evidence type="ECO:0000256" key="5">
    <source>
        <dbReference type="SAM" id="Phobius"/>
    </source>
</evidence>
<dbReference type="InterPro" id="IPR052185">
    <property type="entry name" value="IPC_Synthase-Related"/>
</dbReference>
<dbReference type="AlphaFoldDB" id="A0A6J4UMI8"/>
<dbReference type="Pfam" id="PF14378">
    <property type="entry name" value="PAP2_3"/>
    <property type="match status" value="1"/>
</dbReference>
<dbReference type="GO" id="GO:0016020">
    <property type="term" value="C:membrane"/>
    <property type="evidence" value="ECO:0007669"/>
    <property type="project" value="UniProtKB-SubCell"/>
</dbReference>
<dbReference type="CDD" id="cd03386">
    <property type="entry name" value="PAP2_Aur1_like"/>
    <property type="match status" value="1"/>
</dbReference>
<proteinExistence type="predicted"/>
<evidence type="ECO:0000256" key="2">
    <source>
        <dbReference type="ARBA" id="ARBA00022692"/>
    </source>
</evidence>
<keyword evidence="2 5" id="KW-0812">Transmembrane</keyword>
<dbReference type="PANTHER" id="PTHR31310:SF7">
    <property type="entry name" value="PA-PHOSPHATASE RELATED-FAMILY PROTEIN DDB_G0268928"/>
    <property type="match status" value="1"/>
</dbReference>
<accession>A0A6J4UMI8</accession>
<evidence type="ECO:0000259" key="6">
    <source>
        <dbReference type="Pfam" id="PF14378"/>
    </source>
</evidence>
<dbReference type="EMBL" id="CADCWI010000059">
    <property type="protein sequence ID" value="CAA9552191.1"/>
    <property type="molecule type" value="Genomic_DNA"/>
</dbReference>
<feature type="transmembrane region" description="Helical" evidence="5">
    <location>
        <begin position="192"/>
        <end position="213"/>
    </location>
</feature>
<dbReference type="PANTHER" id="PTHR31310">
    <property type="match status" value="1"/>
</dbReference>